<evidence type="ECO:0000256" key="8">
    <source>
        <dbReference type="ARBA" id="ARBA00038408"/>
    </source>
</evidence>
<dbReference type="Proteomes" id="UP000199424">
    <property type="component" value="Unassembled WGS sequence"/>
</dbReference>
<keyword evidence="6 12" id="KW-0472">Membrane</keyword>
<dbReference type="RefSeq" id="WP_092855804.1">
    <property type="nucleotide sequence ID" value="NZ_FOYU01000001.1"/>
</dbReference>
<keyword evidence="7" id="KW-0143">Chaperone</keyword>
<evidence type="ECO:0000256" key="10">
    <source>
        <dbReference type="ARBA" id="ARBA00042775"/>
    </source>
</evidence>
<evidence type="ECO:0000256" key="9">
    <source>
        <dbReference type="ARBA" id="ARBA00040743"/>
    </source>
</evidence>
<evidence type="ECO:0000256" key="2">
    <source>
        <dbReference type="ARBA" id="ARBA00022475"/>
    </source>
</evidence>
<protein>
    <recommendedName>
        <fullName evidence="9">Periplasmic chaperone PpiD</fullName>
    </recommendedName>
    <alternativeName>
        <fullName evidence="10">Periplasmic folding chaperone</fullName>
    </alternativeName>
</protein>
<evidence type="ECO:0000256" key="4">
    <source>
        <dbReference type="ARBA" id="ARBA00022692"/>
    </source>
</evidence>
<name>A0A1I6GMV5_9GAMM</name>
<evidence type="ECO:0000256" key="3">
    <source>
        <dbReference type="ARBA" id="ARBA00022519"/>
    </source>
</evidence>
<dbReference type="GO" id="GO:0003755">
    <property type="term" value="F:peptidyl-prolyl cis-trans isomerase activity"/>
    <property type="evidence" value="ECO:0007669"/>
    <property type="project" value="UniProtKB-KW"/>
</dbReference>
<proteinExistence type="inferred from homology"/>
<dbReference type="AlphaFoldDB" id="A0A1I6GMV5"/>
<evidence type="ECO:0000256" key="12">
    <source>
        <dbReference type="SAM" id="Phobius"/>
    </source>
</evidence>
<keyword evidence="4 12" id="KW-0812">Transmembrane</keyword>
<evidence type="ECO:0000256" key="5">
    <source>
        <dbReference type="ARBA" id="ARBA00022989"/>
    </source>
</evidence>
<dbReference type="InterPro" id="IPR027304">
    <property type="entry name" value="Trigger_fact/SurA_dom_sf"/>
</dbReference>
<evidence type="ECO:0000313" key="14">
    <source>
        <dbReference type="EMBL" id="SFR43397.1"/>
    </source>
</evidence>
<evidence type="ECO:0000259" key="13">
    <source>
        <dbReference type="PROSITE" id="PS50198"/>
    </source>
</evidence>
<dbReference type="SUPFAM" id="SSF54534">
    <property type="entry name" value="FKBP-like"/>
    <property type="match status" value="1"/>
</dbReference>
<dbReference type="InterPro" id="IPR000297">
    <property type="entry name" value="PPIase_PpiC"/>
</dbReference>
<evidence type="ECO:0000256" key="11">
    <source>
        <dbReference type="PROSITE-ProRule" id="PRU00278"/>
    </source>
</evidence>
<dbReference type="SUPFAM" id="SSF109998">
    <property type="entry name" value="Triger factor/SurA peptide-binding domain-like"/>
    <property type="match status" value="1"/>
</dbReference>
<dbReference type="EMBL" id="FOYU01000001">
    <property type="protein sequence ID" value="SFR43397.1"/>
    <property type="molecule type" value="Genomic_DNA"/>
</dbReference>
<feature type="domain" description="PpiC" evidence="13">
    <location>
        <begin position="268"/>
        <end position="364"/>
    </location>
</feature>
<dbReference type="PANTHER" id="PTHR47529">
    <property type="entry name" value="PEPTIDYL-PROLYL CIS-TRANS ISOMERASE D"/>
    <property type="match status" value="1"/>
</dbReference>
<sequence>MLDRIREGSQSFIVKAILVLIALTFALAGIGGYITNQPEPSVAVVNGEEITRVEFDRAVENERARQQEQFGDFYATLAADPAFNQQLRQQVLDDLINQKLVEIYSREAGLRVSDEQVKAAIREISAFQVAGQFDNTSYQMTLSGLGYTPDGFAELMRRDLARTQLLQAMVESEFALPSEAAAVQRLVNQKRSGAYATLELDQYINAVEVTDAELEQWYQENQQRFNVAEQVKVEFVQLDADVVAESVEIDESVVREWYDNNQSRYQTDDRYRFAHILIEGEGEAAEQEAQEVLTKLTEGADFAELAAEYSDDIFTAETGGDLDFIEPGTMDPAFDEAAFALTEVGEISGVVSTSFGYHIIKLTDIEEGSSTSFEEVRDEIVAEMRQDQVKQAYYELQQKVSALAFDIPDTLQPVAEETAVSVRQSDWFNRNTAPSALNHPAVLEQVFNRDFIDEGLNSDLIEVNDKQAVVVRVVDYQPASVKSLDEVRPQVLDNVRTEKAQAAAREDAEALAAQLRNGESVTTELTALDAVDRRNTEVPRAVIRSLFEQAVPAADSVQVAVTELSSGAIAVVQLTSVTAGEVDETMQAQMAEQLTNSFTQQNYGAFIEALRNEADIEIRLDARGNATE</sequence>
<accession>A0A1I6GMV5</accession>
<keyword evidence="11 14" id="KW-0413">Isomerase</keyword>
<keyword evidence="11" id="KW-0697">Rotamase</keyword>
<keyword evidence="3" id="KW-0997">Cell inner membrane</keyword>
<gene>
    <name evidence="14" type="ORF">SAMN04488070_0951</name>
</gene>
<dbReference type="InterPro" id="IPR046357">
    <property type="entry name" value="PPIase_dom_sf"/>
</dbReference>
<keyword evidence="5 12" id="KW-1133">Transmembrane helix</keyword>
<comment type="subcellular location">
    <subcellularLocation>
        <location evidence="1">Cell inner membrane</location>
        <topology evidence="1">Single-pass type II membrane protein</topology>
        <orientation evidence="1">Periplasmic side</orientation>
    </subcellularLocation>
</comment>
<dbReference type="InterPro" id="IPR052029">
    <property type="entry name" value="PpiD_chaperone"/>
</dbReference>
<dbReference type="Gene3D" id="1.10.4030.10">
    <property type="entry name" value="Porin chaperone SurA, peptide-binding domain"/>
    <property type="match status" value="1"/>
</dbReference>
<comment type="similarity">
    <text evidence="8">Belongs to the PpiD chaperone family.</text>
</comment>
<evidence type="ECO:0000313" key="15">
    <source>
        <dbReference type="Proteomes" id="UP000199424"/>
    </source>
</evidence>
<dbReference type="Gene3D" id="3.10.50.40">
    <property type="match status" value="1"/>
</dbReference>
<dbReference type="GO" id="GO:0005886">
    <property type="term" value="C:plasma membrane"/>
    <property type="evidence" value="ECO:0007669"/>
    <property type="project" value="UniProtKB-SubCell"/>
</dbReference>
<dbReference type="PANTHER" id="PTHR47529:SF1">
    <property type="entry name" value="PERIPLASMIC CHAPERONE PPID"/>
    <property type="match status" value="1"/>
</dbReference>
<dbReference type="Pfam" id="PF13624">
    <property type="entry name" value="SurA_N_3"/>
    <property type="match status" value="1"/>
</dbReference>
<feature type="transmembrane region" description="Helical" evidence="12">
    <location>
        <begin position="12"/>
        <end position="34"/>
    </location>
</feature>
<dbReference type="NCBIfam" id="NF008054">
    <property type="entry name" value="PRK10788.1"/>
    <property type="match status" value="1"/>
</dbReference>
<keyword evidence="15" id="KW-1185">Reference proteome</keyword>
<reference evidence="15" key="1">
    <citation type="submission" date="2016-10" db="EMBL/GenBank/DDBJ databases">
        <authorList>
            <person name="Varghese N."/>
            <person name="Submissions S."/>
        </authorList>
    </citation>
    <scope>NUCLEOTIDE SEQUENCE [LARGE SCALE GENOMIC DNA]</scope>
    <source>
        <strain evidence="15">CGMCC 1.7285</strain>
    </source>
</reference>
<keyword evidence="2" id="KW-1003">Cell membrane</keyword>
<evidence type="ECO:0000256" key="6">
    <source>
        <dbReference type="ARBA" id="ARBA00023136"/>
    </source>
</evidence>
<evidence type="ECO:0000256" key="7">
    <source>
        <dbReference type="ARBA" id="ARBA00023186"/>
    </source>
</evidence>
<organism evidence="14 15">
    <name type="scientific">Pseudidiomarina maritima</name>
    <dbReference type="NCBI Taxonomy" id="519453"/>
    <lineage>
        <taxon>Bacteria</taxon>
        <taxon>Pseudomonadati</taxon>
        <taxon>Pseudomonadota</taxon>
        <taxon>Gammaproteobacteria</taxon>
        <taxon>Alteromonadales</taxon>
        <taxon>Idiomarinaceae</taxon>
        <taxon>Pseudidiomarina</taxon>
    </lineage>
</organism>
<dbReference type="PROSITE" id="PS50198">
    <property type="entry name" value="PPIC_PPIASE_2"/>
    <property type="match status" value="1"/>
</dbReference>
<dbReference type="Pfam" id="PF00639">
    <property type="entry name" value="Rotamase"/>
    <property type="match status" value="1"/>
</dbReference>
<evidence type="ECO:0000256" key="1">
    <source>
        <dbReference type="ARBA" id="ARBA00004382"/>
    </source>
</evidence>